<proteinExistence type="predicted"/>
<dbReference type="EMBL" id="CACRXK020004011">
    <property type="protein sequence ID" value="CAB4001133.1"/>
    <property type="molecule type" value="Genomic_DNA"/>
</dbReference>
<dbReference type="InterPro" id="IPR011989">
    <property type="entry name" value="ARM-like"/>
</dbReference>
<dbReference type="AlphaFoldDB" id="A0A7D9E3Z9"/>
<feature type="compositionally biased region" description="Basic and acidic residues" evidence="2">
    <location>
        <begin position="7"/>
        <end position="17"/>
    </location>
</feature>
<dbReference type="Proteomes" id="UP001152795">
    <property type="component" value="Unassembled WGS sequence"/>
</dbReference>
<dbReference type="PANTHER" id="PTHR46618:SF1">
    <property type="entry name" value="ARMADILLO REPEAT-CONTAINING PROTEIN 3"/>
    <property type="match status" value="1"/>
</dbReference>
<dbReference type="InterPro" id="IPR016024">
    <property type="entry name" value="ARM-type_fold"/>
</dbReference>
<keyword evidence="4" id="KW-1185">Reference proteome</keyword>
<evidence type="ECO:0000313" key="3">
    <source>
        <dbReference type="EMBL" id="CAB4001133.1"/>
    </source>
</evidence>
<dbReference type="SUPFAM" id="SSF48371">
    <property type="entry name" value="ARM repeat"/>
    <property type="match status" value="1"/>
</dbReference>
<reference evidence="3" key="1">
    <citation type="submission" date="2020-04" db="EMBL/GenBank/DDBJ databases">
        <authorList>
            <person name="Alioto T."/>
            <person name="Alioto T."/>
            <person name="Gomez Garrido J."/>
        </authorList>
    </citation>
    <scope>NUCLEOTIDE SEQUENCE</scope>
    <source>
        <strain evidence="3">A484AB</strain>
    </source>
</reference>
<organism evidence="3 4">
    <name type="scientific">Paramuricea clavata</name>
    <name type="common">Red gorgonian</name>
    <name type="synonym">Violescent sea-whip</name>
    <dbReference type="NCBI Taxonomy" id="317549"/>
    <lineage>
        <taxon>Eukaryota</taxon>
        <taxon>Metazoa</taxon>
        <taxon>Cnidaria</taxon>
        <taxon>Anthozoa</taxon>
        <taxon>Octocorallia</taxon>
        <taxon>Malacalcyonacea</taxon>
        <taxon>Plexauridae</taxon>
        <taxon>Paramuricea</taxon>
    </lineage>
</organism>
<dbReference type="OrthoDB" id="7537227at2759"/>
<dbReference type="InterPro" id="IPR000225">
    <property type="entry name" value="Armadillo"/>
</dbReference>
<name>A0A7D9E3Z9_PARCT</name>
<sequence>MGKKKGKEPEPPAKDEFDPLQIVSKNPGTVVLMLDSPEETVLQSACEALYMFSEKCEENRQTLLTLGALERLLKHTMSEDKMIRKNATRCLGTMSQNGD</sequence>
<evidence type="ECO:0000313" key="4">
    <source>
        <dbReference type="Proteomes" id="UP001152795"/>
    </source>
</evidence>
<evidence type="ECO:0000256" key="2">
    <source>
        <dbReference type="SAM" id="MobiDB-lite"/>
    </source>
</evidence>
<protein>
    <submittedName>
        <fullName evidence="3">Armadillo repeat-containing 3-like</fullName>
    </submittedName>
</protein>
<dbReference type="InterPro" id="IPR052441">
    <property type="entry name" value="Armadillo-Ser/Thr_Kinase"/>
</dbReference>
<dbReference type="Gene3D" id="1.25.10.10">
    <property type="entry name" value="Leucine-rich Repeat Variant"/>
    <property type="match status" value="1"/>
</dbReference>
<dbReference type="Pfam" id="PF00514">
    <property type="entry name" value="Arm"/>
    <property type="match status" value="1"/>
</dbReference>
<dbReference type="PANTHER" id="PTHR46618">
    <property type="entry name" value="ARMADILLO REPEAT-CONTAINING PROTEIN 3"/>
    <property type="match status" value="1"/>
</dbReference>
<evidence type="ECO:0000256" key="1">
    <source>
        <dbReference type="ARBA" id="ARBA00022737"/>
    </source>
</evidence>
<keyword evidence="1" id="KW-0677">Repeat</keyword>
<gene>
    <name evidence="3" type="ORF">PACLA_8A060926</name>
</gene>
<feature type="region of interest" description="Disordered" evidence="2">
    <location>
        <begin position="1"/>
        <end position="20"/>
    </location>
</feature>
<comment type="caution">
    <text evidence="3">The sequence shown here is derived from an EMBL/GenBank/DDBJ whole genome shotgun (WGS) entry which is preliminary data.</text>
</comment>
<accession>A0A7D9E3Z9</accession>